<proteinExistence type="inferred from homology"/>
<dbReference type="InterPro" id="IPR029063">
    <property type="entry name" value="SAM-dependent_MTases_sf"/>
</dbReference>
<evidence type="ECO:0000256" key="1">
    <source>
        <dbReference type="ARBA" id="ARBA00008361"/>
    </source>
</evidence>
<keyword evidence="6" id="KW-1185">Reference proteome</keyword>
<evidence type="ECO:0000259" key="4">
    <source>
        <dbReference type="Pfam" id="PF08241"/>
    </source>
</evidence>
<dbReference type="PANTHER" id="PTHR44942:SF4">
    <property type="entry name" value="METHYLTRANSFERASE TYPE 11 DOMAIN-CONTAINING PROTEIN"/>
    <property type="match status" value="1"/>
</dbReference>
<dbReference type="CDD" id="cd02440">
    <property type="entry name" value="AdoMet_MTases"/>
    <property type="match status" value="1"/>
</dbReference>
<dbReference type="RefSeq" id="WP_115972552.1">
    <property type="nucleotide sequence ID" value="NZ_QNVT01000023.1"/>
</dbReference>
<dbReference type="InterPro" id="IPR013216">
    <property type="entry name" value="Methyltransf_11"/>
</dbReference>
<gene>
    <name evidence="5" type="ORF">DRF65_20185</name>
</gene>
<dbReference type="EMBL" id="QNVT01000023">
    <property type="protein sequence ID" value="REC60582.1"/>
    <property type="molecule type" value="Genomic_DNA"/>
</dbReference>
<evidence type="ECO:0000313" key="6">
    <source>
        <dbReference type="Proteomes" id="UP000256686"/>
    </source>
</evidence>
<dbReference type="InterPro" id="IPR051052">
    <property type="entry name" value="Diverse_substrate_MTase"/>
</dbReference>
<evidence type="ECO:0000313" key="5">
    <source>
        <dbReference type="EMBL" id="REC60582.1"/>
    </source>
</evidence>
<dbReference type="GO" id="GO:0032259">
    <property type="term" value="P:methylation"/>
    <property type="evidence" value="ECO:0007669"/>
    <property type="project" value="UniProtKB-KW"/>
</dbReference>
<keyword evidence="2 5" id="KW-0489">Methyltransferase</keyword>
<feature type="domain" description="Methyltransferase type 11" evidence="4">
    <location>
        <begin position="47"/>
        <end position="141"/>
    </location>
</feature>
<dbReference type="GO" id="GO:0008757">
    <property type="term" value="F:S-adenosylmethionine-dependent methyltransferase activity"/>
    <property type="evidence" value="ECO:0007669"/>
    <property type="project" value="InterPro"/>
</dbReference>
<dbReference type="AlphaFoldDB" id="A0A3D9C4V9"/>
<keyword evidence="3 5" id="KW-0808">Transferase</keyword>
<comment type="similarity">
    <text evidence="1">Belongs to the methyltransferase superfamily.</text>
</comment>
<comment type="caution">
    <text evidence="5">The sequence shown here is derived from an EMBL/GenBank/DDBJ whole genome shotgun (WGS) entry which is preliminary data.</text>
</comment>
<dbReference type="Proteomes" id="UP000256686">
    <property type="component" value="Unassembled WGS sequence"/>
</dbReference>
<sequence length="255" mass="28698">MKENQILFNGLRSQMYKQALNDYPDARESDIYVMKKYLAPQSHEVILEAGAGSGFFSGILADMLPAGKLIVSDPSDDQLNGVKGLKKENIEVLQEGADHISLPEEKVDAVWSFGALHHCFDKTKAFGNFSRILKKNGRLVIGDVWSSTKLADYFDRHVAKHCVTGHEVAFWSDGFTETLCAISGFSNPEIYDLPLQWKFKKEEEIGDFIYKFHAMISTTPEDCLNAAHELLGVQKQEDGTFNLNWPMKIFVATKL</sequence>
<name>A0A3D9C4V9_9FLAO</name>
<dbReference type="Pfam" id="PF08241">
    <property type="entry name" value="Methyltransf_11"/>
    <property type="match status" value="1"/>
</dbReference>
<dbReference type="Gene3D" id="3.40.50.150">
    <property type="entry name" value="Vaccinia Virus protein VP39"/>
    <property type="match status" value="1"/>
</dbReference>
<organism evidence="5 6">
    <name type="scientific">Chryseobacterium pennae</name>
    <dbReference type="NCBI Taxonomy" id="2258962"/>
    <lineage>
        <taxon>Bacteria</taxon>
        <taxon>Pseudomonadati</taxon>
        <taxon>Bacteroidota</taxon>
        <taxon>Flavobacteriia</taxon>
        <taxon>Flavobacteriales</taxon>
        <taxon>Weeksellaceae</taxon>
        <taxon>Chryseobacterium group</taxon>
        <taxon>Chryseobacterium</taxon>
    </lineage>
</organism>
<reference evidence="6" key="1">
    <citation type="submission" date="2018-06" db="EMBL/GenBank/DDBJ databases">
        <authorList>
            <person name="Lum Nde A."/>
            <person name="Hugo C."/>
        </authorList>
    </citation>
    <scope>NUCLEOTIDE SEQUENCE [LARGE SCALE GENOMIC DNA]</scope>
    <source>
        <strain evidence="6">1_F178</strain>
    </source>
</reference>
<protein>
    <submittedName>
        <fullName evidence="5">Methyltransferase type 11</fullName>
    </submittedName>
</protein>
<dbReference type="PANTHER" id="PTHR44942">
    <property type="entry name" value="METHYLTRANSF_11 DOMAIN-CONTAINING PROTEIN"/>
    <property type="match status" value="1"/>
</dbReference>
<evidence type="ECO:0000256" key="3">
    <source>
        <dbReference type="ARBA" id="ARBA00022679"/>
    </source>
</evidence>
<evidence type="ECO:0000256" key="2">
    <source>
        <dbReference type="ARBA" id="ARBA00022603"/>
    </source>
</evidence>
<accession>A0A3D9C4V9</accession>
<dbReference type="SUPFAM" id="SSF53335">
    <property type="entry name" value="S-adenosyl-L-methionine-dependent methyltransferases"/>
    <property type="match status" value="1"/>
</dbReference>